<dbReference type="EC" id="2.7.13.3" evidence="3"/>
<evidence type="ECO:0000256" key="9">
    <source>
        <dbReference type="SAM" id="Phobius"/>
    </source>
</evidence>
<dbReference type="InterPro" id="IPR000700">
    <property type="entry name" value="PAS-assoc_C"/>
</dbReference>
<dbReference type="PANTHER" id="PTHR43065:SF42">
    <property type="entry name" value="TWO-COMPONENT SENSOR PPRA"/>
    <property type="match status" value="1"/>
</dbReference>
<evidence type="ECO:0000313" key="14">
    <source>
        <dbReference type="Proteomes" id="UP000246569"/>
    </source>
</evidence>
<evidence type="ECO:0000256" key="8">
    <source>
        <dbReference type="ARBA" id="ARBA00023136"/>
    </source>
</evidence>
<feature type="domain" description="PAS" evidence="11">
    <location>
        <begin position="332"/>
        <end position="368"/>
    </location>
</feature>
<feature type="transmembrane region" description="Helical" evidence="9">
    <location>
        <begin position="288"/>
        <end position="309"/>
    </location>
</feature>
<dbReference type="Gene3D" id="3.30.450.20">
    <property type="entry name" value="PAS domain"/>
    <property type="match status" value="3"/>
</dbReference>
<protein>
    <recommendedName>
        <fullName evidence="3">histidine kinase</fullName>
        <ecNumber evidence="3">2.7.13.3</ecNumber>
    </recommendedName>
</protein>
<keyword evidence="7 9" id="KW-1133">Transmembrane helix</keyword>
<dbReference type="GO" id="GO:0000155">
    <property type="term" value="F:phosphorelay sensor kinase activity"/>
    <property type="evidence" value="ECO:0007669"/>
    <property type="project" value="InterPro"/>
</dbReference>
<feature type="domain" description="Histidine kinase" evidence="10">
    <location>
        <begin position="458"/>
        <end position="678"/>
    </location>
</feature>
<dbReference type="Pfam" id="PF00512">
    <property type="entry name" value="HisKA"/>
    <property type="match status" value="1"/>
</dbReference>
<keyword evidence="8 9" id="KW-0472">Membrane</keyword>
<dbReference type="InterPro" id="IPR000014">
    <property type="entry name" value="PAS"/>
</dbReference>
<reference evidence="13 14" key="1">
    <citation type="submission" date="2018-05" db="EMBL/GenBank/DDBJ databases">
        <title>Genomic Encyclopedia of Type Strains, Phase IV (KMG-IV): sequencing the most valuable type-strain genomes for metagenomic binning, comparative biology and taxonomic classification.</title>
        <authorList>
            <person name="Goeker M."/>
        </authorList>
    </citation>
    <scope>NUCLEOTIDE SEQUENCE [LARGE SCALE GENOMIC DNA]</scope>
    <source>
        <strain evidence="13 14">DSM 23606</strain>
    </source>
</reference>
<dbReference type="Gene3D" id="3.30.565.10">
    <property type="entry name" value="Histidine kinase-like ATPase, C-terminal domain"/>
    <property type="match status" value="1"/>
</dbReference>
<gene>
    <name evidence="13" type="ORF">C7443_101105</name>
</gene>
<evidence type="ECO:0000256" key="5">
    <source>
        <dbReference type="ARBA" id="ARBA00022553"/>
    </source>
</evidence>
<dbReference type="SUPFAM" id="SSF47384">
    <property type="entry name" value="Homodimeric domain of signal transducing histidine kinase"/>
    <property type="match status" value="1"/>
</dbReference>
<feature type="domain" description="PAC" evidence="12">
    <location>
        <begin position="393"/>
        <end position="445"/>
    </location>
</feature>
<dbReference type="CDD" id="cd12915">
    <property type="entry name" value="PDC2_DGC_like"/>
    <property type="match status" value="1"/>
</dbReference>
<evidence type="ECO:0000256" key="2">
    <source>
        <dbReference type="ARBA" id="ARBA00004651"/>
    </source>
</evidence>
<dbReference type="AlphaFoldDB" id="A0A317MZ97"/>
<comment type="catalytic activity">
    <reaction evidence="1">
        <text>ATP + protein L-histidine = ADP + protein N-phospho-L-histidine.</text>
        <dbReference type="EC" id="2.7.13.3"/>
    </reaction>
</comment>
<dbReference type="InterPro" id="IPR036097">
    <property type="entry name" value="HisK_dim/P_sf"/>
</dbReference>
<dbReference type="PROSITE" id="PS51257">
    <property type="entry name" value="PROKAR_LIPOPROTEIN"/>
    <property type="match status" value="1"/>
</dbReference>
<dbReference type="InterPro" id="IPR003661">
    <property type="entry name" value="HisK_dim/P_dom"/>
</dbReference>
<dbReference type="Pfam" id="PF02743">
    <property type="entry name" value="dCache_1"/>
    <property type="match status" value="1"/>
</dbReference>
<dbReference type="GO" id="GO:0005886">
    <property type="term" value="C:plasma membrane"/>
    <property type="evidence" value="ECO:0007669"/>
    <property type="project" value="UniProtKB-SubCell"/>
</dbReference>
<dbReference type="PROSITE" id="PS50112">
    <property type="entry name" value="PAS"/>
    <property type="match status" value="1"/>
</dbReference>
<dbReference type="InterPro" id="IPR035965">
    <property type="entry name" value="PAS-like_dom_sf"/>
</dbReference>
<comment type="subcellular location">
    <subcellularLocation>
        <location evidence="2">Cell membrane</location>
        <topology evidence="2">Multi-pass membrane protein</topology>
    </subcellularLocation>
</comment>
<dbReference type="CDD" id="cd00082">
    <property type="entry name" value="HisKA"/>
    <property type="match status" value="1"/>
</dbReference>
<name>A0A317MZ97_9GAMM</name>
<dbReference type="Proteomes" id="UP000246569">
    <property type="component" value="Unassembled WGS sequence"/>
</dbReference>
<keyword evidence="4" id="KW-1003">Cell membrane</keyword>
<evidence type="ECO:0000256" key="3">
    <source>
        <dbReference type="ARBA" id="ARBA00012438"/>
    </source>
</evidence>
<comment type="caution">
    <text evidence="13">The sequence shown here is derived from an EMBL/GenBank/DDBJ whole genome shotgun (WGS) entry which is preliminary data.</text>
</comment>
<keyword evidence="14" id="KW-1185">Reference proteome</keyword>
<feature type="transmembrane region" description="Helical" evidence="9">
    <location>
        <begin position="12"/>
        <end position="36"/>
    </location>
</feature>
<dbReference type="PROSITE" id="PS50113">
    <property type="entry name" value="PAC"/>
    <property type="match status" value="1"/>
</dbReference>
<dbReference type="SMART" id="SM00387">
    <property type="entry name" value="HATPase_c"/>
    <property type="match status" value="1"/>
</dbReference>
<keyword evidence="5" id="KW-0597">Phosphoprotein</keyword>
<dbReference type="InterPro" id="IPR036890">
    <property type="entry name" value="HATPase_C_sf"/>
</dbReference>
<dbReference type="EMBL" id="QGTJ01000001">
    <property type="protein sequence ID" value="PWV65621.1"/>
    <property type="molecule type" value="Genomic_DNA"/>
</dbReference>
<evidence type="ECO:0000256" key="7">
    <source>
        <dbReference type="ARBA" id="ARBA00022989"/>
    </source>
</evidence>
<evidence type="ECO:0000259" key="11">
    <source>
        <dbReference type="PROSITE" id="PS50112"/>
    </source>
</evidence>
<dbReference type="PRINTS" id="PR00344">
    <property type="entry name" value="BCTRLSENSOR"/>
</dbReference>
<dbReference type="InterPro" id="IPR003594">
    <property type="entry name" value="HATPase_dom"/>
</dbReference>
<evidence type="ECO:0000313" key="13">
    <source>
        <dbReference type="EMBL" id="PWV65621.1"/>
    </source>
</evidence>
<evidence type="ECO:0000256" key="6">
    <source>
        <dbReference type="ARBA" id="ARBA00022692"/>
    </source>
</evidence>
<dbReference type="InterPro" id="IPR004358">
    <property type="entry name" value="Sig_transdc_His_kin-like_C"/>
</dbReference>
<dbReference type="InterPro" id="IPR033479">
    <property type="entry name" value="dCache_1"/>
</dbReference>
<dbReference type="PROSITE" id="PS50109">
    <property type="entry name" value="HIS_KIN"/>
    <property type="match status" value="1"/>
</dbReference>
<evidence type="ECO:0000256" key="4">
    <source>
        <dbReference type="ARBA" id="ARBA00022475"/>
    </source>
</evidence>
<organism evidence="13 14">
    <name type="scientific">Plasticicumulans acidivorans</name>
    <dbReference type="NCBI Taxonomy" id="886464"/>
    <lineage>
        <taxon>Bacteria</taxon>
        <taxon>Pseudomonadati</taxon>
        <taxon>Pseudomonadota</taxon>
        <taxon>Gammaproteobacteria</taxon>
        <taxon>Candidatus Competibacteraceae</taxon>
        <taxon>Plasticicumulans</taxon>
    </lineage>
</organism>
<dbReference type="SUPFAM" id="SSF55785">
    <property type="entry name" value="PYP-like sensor domain (PAS domain)"/>
    <property type="match status" value="1"/>
</dbReference>
<dbReference type="SMART" id="SM00388">
    <property type="entry name" value="HisKA"/>
    <property type="match status" value="1"/>
</dbReference>
<dbReference type="Gene3D" id="1.10.287.130">
    <property type="match status" value="1"/>
</dbReference>
<proteinExistence type="predicted"/>
<dbReference type="Pfam" id="PF02518">
    <property type="entry name" value="HATPase_c"/>
    <property type="match status" value="1"/>
</dbReference>
<keyword evidence="6 9" id="KW-0812">Transmembrane</keyword>
<dbReference type="CDD" id="cd12914">
    <property type="entry name" value="PDC1_DGC_like"/>
    <property type="match status" value="1"/>
</dbReference>
<dbReference type="Pfam" id="PF13188">
    <property type="entry name" value="PAS_8"/>
    <property type="match status" value="1"/>
</dbReference>
<dbReference type="PANTHER" id="PTHR43065">
    <property type="entry name" value="SENSOR HISTIDINE KINASE"/>
    <property type="match status" value="1"/>
</dbReference>
<evidence type="ECO:0000256" key="1">
    <source>
        <dbReference type="ARBA" id="ARBA00000085"/>
    </source>
</evidence>
<evidence type="ECO:0000259" key="12">
    <source>
        <dbReference type="PROSITE" id="PS50113"/>
    </source>
</evidence>
<evidence type="ECO:0000259" key="10">
    <source>
        <dbReference type="PROSITE" id="PS50109"/>
    </source>
</evidence>
<sequence length="689" mass="75992">MVTARKLEGTRSLTTLYVIGAACVLLLAGLITATAIREEYVHRIDTAQQATSTLARAFDEHIYRTFRALDQQSRYVADYFVRYPDIAELTARLQELLHVDDVAVQYAIIDARGRLYATSTGTSSIGIDLSDREHYRYYLQPDADSTYISKALLGRASHKWSIQYTRRIVDDSGAFRGVAVVSFDPLYLSRFYKSLTSGDDIVVSLFGEDGQLRATSQVDRFAAMVERNYRHGPLFTHYAAAAEGDYENIDATTGEAAFVSYRRIKDFPLIVEVSLPRATAFDGLRSSIMTYSGLFLALLLMIVLAGWLLRRYAHERLLAERRDREAWAAAREQQFMRSIIDTAGAIVFVADGEGRLVMANALFEQTFGPEVDGTWLNAVTRRPFDAVCQQLPMHSETQVADTRGRLRSIAWTLTGVHDSAGTLRHLVGIGLDLTEQHEAELAIYQSGKLVTLGEMATGLAHELNQPLNAMRLTLDNVAARHAAGALDEEYLLRKLDKLERNVTRASRIIDHMRIYGRRSDKHIAPIEPAEALRGALTIIGSQLSEAGIELRIDTALETMHLLGDLLLLEQVLINLLLNARDAINARRRREGADVAALITVAPLRDGAAGVCVCDSGGGVPADIGDRIFEPFFTTKPVGQGTGLGLALSYGIIRDLDGVLAYYNSGQGACFTIQLPPAVAPVVRELSDPQ</sequence>
<accession>A0A317MZ97</accession>
<dbReference type="SUPFAM" id="SSF55874">
    <property type="entry name" value="ATPase domain of HSP90 chaperone/DNA topoisomerase II/histidine kinase"/>
    <property type="match status" value="1"/>
</dbReference>
<dbReference type="InterPro" id="IPR005467">
    <property type="entry name" value="His_kinase_dom"/>
</dbReference>